<dbReference type="PANTHER" id="PTHR31758:SF2">
    <property type="entry name" value="BTB_POZ DOMAIN-CONTAINING PROTEIN YLR108C"/>
    <property type="match status" value="1"/>
</dbReference>
<dbReference type="EMBL" id="KE145358">
    <property type="protein sequence ID" value="EPE33205.1"/>
    <property type="molecule type" value="Genomic_DNA"/>
</dbReference>
<dbReference type="Gene3D" id="3.30.710.10">
    <property type="entry name" value="Potassium Channel Kv1.1, Chain A"/>
    <property type="match status" value="2"/>
</dbReference>
<evidence type="ECO:0000313" key="3">
    <source>
        <dbReference type="Proteomes" id="UP000016922"/>
    </source>
</evidence>
<feature type="region of interest" description="Disordered" evidence="1">
    <location>
        <begin position="1"/>
        <end position="28"/>
    </location>
</feature>
<dbReference type="PANTHER" id="PTHR31758">
    <property type="entry name" value="BTB/POZ DOMAIN-CONTAINING PROTEIN YLR108C"/>
    <property type="match status" value="1"/>
</dbReference>
<dbReference type="OrthoDB" id="2414723at2759"/>
<dbReference type="SUPFAM" id="SSF54695">
    <property type="entry name" value="POZ domain"/>
    <property type="match status" value="2"/>
</dbReference>
<sequence length="523" mass="58300">MATGNGVPGGREPTNGMTLPSEETIPPPIPGILREPLVAMAPARKMNTDIPNILPHERVFPIQIGSELFRLSGASISSDAPSYFSQFFQCQLKAAEENGEDIGSIRTLYIDRDPVTFRDISLHLQGYHVQPRDGSHYVKLFADAQFYSLPRLISQLYEENIFISIGHRDFQIPKELFSDPGNSPNYFSLGFAVFFSTPTEVFPGLNRDGLLRPPSIMPPAVPNRSADTFAEILHLLRGYPLRIRDEDHRAELLRDCKYFHLKGLEQKLIRHSISFNLARRKDEITLRLEDVRQSGISIGLDRTSPPPDPQSTAIRYVNYARPFVDPKPYELVLEIGDECTKLHFQSHFTQSPIPMKAEFFGNGKTRISRLFEVVATKLNLPTTQPLGLLMKNGGASSQPASPGNTPLNEGDLVRCYLAEDAYVRLDGRDWRHPNSIAHEEDEEGPRKKRRMTEQAGIGGVGGGMGIMEEANQSWIVKTGQWRLRIQNNGRAGKMGVECVLVAVKLDVVSGELGRNSARGFLGG</sequence>
<dbReference type="STRING" id="1116229.S3D636"/>
<organism evidence="2 3">
    <name type="scientific">Glarea lozoyensis (strain ATCC 20868 / MF5171)</name>
    <dbReference type="NCBI Taxonomy" id="1116229"/>
    <lineage>
        <taxon>Eukaryota</taxon>
        <taxon>Fungi</taxon>
        <taxon>Dikarya</taxon>
        <taxon>Ascomycota</taxon>
        <taxon>Pezizomycotina</taxon>
        <taxon>Leotiomycetes</taxon>
        <taxon>Helotiales</taxon>
        <taxon>Helotiaceae</taxon>
        <taxon>Glarea</taxon>
    </lineage>
</organism>
<dbReference type="GeneID" id="19465271"/>
<gene>
    <name evidence="2" type="ORF">GLAREA_06217</name>
</gene>
<evidence type="ECO:0000256" key="1">
    <source>
        <dbReference type="SAM" id="MobiDB-lite"/>
    </source>
</evidence>
<dbReference type="Proteomes" id="UP000016922">
    <property type="component" value="Unassembled WGS sequence"/>
</dbReference>
<evidence type="ECO:0000313" key="2">
    <source>
        <dbReference type="EMBL" id="EPE33205.1"/>
    </source>
</evidence>
<reference evidence="2 3" key="1">
    <citation type="journal article" date="2013" name="BMC Genomics">
        <title>Genomics-driven discovery of the pneumocandin biosynthetic gene cluster in the fungus Glarea lozoyensis.</title>
        <authorList>
            <person name="Chen L."/>
            <person name="Yue Q."/>
            <person name="Zhang X."/>
            <person name="Xiang M."/>
            <person name="Wang C."/>
            <person name="Li S."/>
            <person name="Che Y."/>
            <person name="Ortiz-Lopez F.J."/>
            <person name="Bills G.F."/>
            <person name="Liu X."/>
            <person name="An Z."/>
        </authorList>
    </citation>
    <scope>NUCLEOTIDE SEQUENCE [LARGE SCALE GENOMIC DNA]</scope>
    <source>
        <strain evidence="3">ATCC 20868 / MF5171</strain>
    </source>
</reference>
<dbReference type="RefSeq" id="XP_008079822.1">
    <property type="nucleotide sequence ID" value="XM_008081631.1"/>
</dbReference>
<dbReference type="OMA" id="PHEKVFP"/>
<name>S3D636_GLAL2</name>
<dbReference type="KEGG" id="glz:GLAREA_06217"/>
<proteinExistence type="predicted"/>
<accession>S3D636</accession>
<dbReference type="AlphaFoldDB" id="S3D636"/>
<keyword evidence="3" id="KW-1185">Reference proteome</keyword>
<dbReference type="InterPro" id="IPR011333">
    <property type="entry name" value="SKP1/BTB/POZ_sf"/>
</dbReference>
<protein>
    <submittedName>
        <fullName evidence="2">POZ</fullName>
    </submittedName>
</protein>
<dbReference type="eggNOG" id="ENOG502QRM9">
    <property type="taxonomic scope" value="Eukaryota"/>
</dbReference>
<dbReference type="HOGENOM" id="CLU_017395_0_1_1"/>